<dbReference type="InParanoid" id="A0A059CAZ8"/>
<evidence type="ECO:0000313" key="1">
    <source>
        <dbReference type="EMBL" id="KCW75409.1"/>
    </source>
</evidence>
<reference evidence="1" key="1">
    <citation type="submission" date="2013-07" db="EMBL/GenBank/DDBJ databases">
        <title>The genome of Eucalyptus grandis.</title>
        <authorList>
            <person name="Schmutz J."/>
            <person name="Hayes R."/>
            <person name="Myburg A."/>
            <person name="Tuskan G."/>
            <person name="Grattapaglia D."/>
            <person name="Rokhsar D.S."/>
        </authorList>
    </citation>
    <scope>NUCLEOTIDE SEQUENCE</scope>
    <source>
        <tissue evidence="1">Leaf extractions</tissue>
    </source>
</reference>
<accession>A0A059CAZ8</accession>
<dbReference type="AlphaFoldDB" id="A0A059CAZ8"/>
<gene>
    <name evidence="1" type="ORF">EUGRSUZ_E04164</name>
</gene>
<dbReference type="Gramene" id="KCW75409">
    <property type="protein sequence ID" value="KCW75409"/>
    <property type="gene ID" value="EUGRSUZ_E04164"/>
</dbReference>
<sequence>MINRQATTLYLHIFSRWDFFGSIHQKEKPRLSHVRPKTPKRTLDPLQLTCNNPHHQCRLTIPKKPAPTRHARASHPIRCIRQWRHRRTAELLALNLDIGW</sequence>
<organism evidence="1">
    <name type="scientific">Eucalyptus grandis</name>
    <name type="common">Flooded gum</name>
    <dbReference type="NCBI Taxonomy" id="71139"/>
    <lineage>
        <taxon>Eukaryota</taxon>
        <taxon>Viridiplantae</taxon>
        <taxon>Streptophyta</taxon>
        <taxon>Embryophyta</taxon>
        <taxon>Tracheophyta</taxon>
        <taxon>Spermatophyta</taxon>
        <taxon>Magnoliopsida</taxon>
        <taxon>eudicotyledons</taxon>
        <taxon>Gunneridae</taxon>
        <taxon>Pentapetalae</taxon>
        <taxon>rosids</taxon>
        <taxon>malvids</taxon>
        <taxon>Myrtales</taxon>
        <taxon>Myrtaceae</taxon>
        <taxon>Myrtoideae</taxon>
        <taxon>Eucalypteae</taxon>
        <taxon>Eucalyptus</taxon>
    </lineage>
</organism>
<name>A0A059CAZ8_EUCGR</name>
<dbReference type="EMBL" id="KK198757">
    <property type="protein sequence ID" value="KCW75409.1"/>
    <property type="molecule type" value="Genomic_DNA"/>
</dbReference>
<proteinExistence type="predicted"/>
<protein>
    <submittedName>
        <fullName evidence="1">Uncharacterized protein</fullName>
    </submittedName>
</protein>